<evidence type="ECO:0000313" key="2">
    <source>
        <dbReference type="EMBL" id="KTD43872.1"/>
    </source>
</evidence>
<evidence type="ECO:0000313" key="3">
    <source>
        <dbReference type="Proteomes" id="UP000054858"/>
    </source>
</evidence>
<dbReference type="EMBL" id="LNYP01000006">
    <property type="protein sequence ID" value="KTD43872.1"/>
    <property type="molecule type" value="Genomic_DNA"/>
</dbReference>
<dbReference type="PATRIC" id="fig|29423.5.peg.437"/>
<dbReference type="Proteomes" id="UP000054858">
    <property type="component" value="Unassembled WGS sequence"/>
</dbReference>
<gene>
    <name evidence="2" type="ORF">Loak_0422</name>
</gene>
<keyword evidence="1" id="KW-1133">Transmembrane helix</keyword>
<sequence>MDKQPILPSLYKNTKHFAKKIAIYYTNNTIFWTILIASKRIVNDNLLNNAGAFPNRACFTTLILQAINPFKKQQGFLMNNKLQQILEHLIPFIMLGIAIAFAVGLLMMFFYVVIWGIIIGGFIWLVVFIKNYFFPHQTPKNSEGHIIEHKDQHRD</sequence>
<feature type="transmembrane region" description="Helical" evidence="1">
    <location>
        <begin position="89"/>
        <end position="107"/>
    </location>
</feature>
<evidence type="ECO:0000256" key="1">
    <source>
        <dbReference type="SAM" id="Phobius"/>
    </source>
</evidence>
<keyword evidence="1" id="KW-0812">Transmembrane</keyword>
<feature type="transmembrane region" description="Helical" evidence="1">
    <location>
        <begin position="21"/>
        <end position="38"/>
    </location>
</feature>
<proteinExistence type="predicted"/>
<comment type="caution">
    <text evidence="2">The sequence shown here is derived from an EMBL/GenBank/DDBJ whole genome shotgun (WGS) entry which is preliminary data.</text>
</comment>
<accession>A0A0W0XHF3</accession>
<keyword evidence="1" id="KW-0472">Membrane</keyword>
<feature type="transmembrane region" description="Helical" evidence="1">
    <location>
        <begin position="113"/>
        <end position="133"/>
    </location>
</feature>
<organism evidence="2 3">
    <name type="scientific">Legionella oakridgensis</name>
    <dbReference type="NCBI Taxonomy" id="29423"/>
    <lineage>
        <taxon>Bacteria</taxon>
        <taxon>Pseudomonadati</taxon>
        <taxon>Pseudomonadota</taxon>
        <taxon>Gammaproteobacteria</taxon>
        <taxon>Legionellales</taxon>
        <taxon>Legionellaceae</taxon>
        <taxon>Legionella</taxon>
    </lineage>
</organism>
<dbReference type="RefSeq" id="WP_237757971.1">
    <property type="nucleotide sequence ID" value="NZ_LCUA01000006.1"/>
</dbReference>
<reference evidence="2 3" key="1">
    <citation type="submission" date="2015-11" db="EMBL/GenBank/DDBJ databases">
        <title>Genomic analysis of 38 Legionella species identifies large and diverse effector repertoires.</title>
        <authorList>
            <person name="Burstein D."/>
            <person name="Amaro F."/>
            <person name="Zusman T."/>
            <person name="Lifshitz Z."/>
            <person name="Cohen O."/>
            <person name="Gilbert J.A."/>
            <person name="Pupko T."/>
            <person name="Shuman H.A."/>
            <person name="Segal G."/>
        </authorList>
    </citation>
    <scope>NUCLEOTIDE SEQUENCE [LARGE SCALE GENOMIC DNA]</scope>
    <source>
        <strain evidence="2 3">Oak Ridge-10</strain>
    </source>
</reference>
<name>A0A0W0XHF3_9GAMM</name>
<protein>
    <submittedName>
        <fullName evidence="2">Uncharacterized protein</fullName>
    </submittedName>
</protein>
<dbReference type="AlphaFoldDB" id="A0A0W0XHF3"/>